<evidence type="ECO:0000256" key="1">
    <source>
        <dbReference type="ARBA" id="ARBA00004141"/>
    </source>
</evidence>
<evidence type="ECO:0000313" key="6">
    <source>
        <dbReference type="EMBL" id="KAF1979166.1"/>
    </source>
</evidence>
<dbReference type="GO" id="GO:0005886">
    <property type="term" value="C:plasma membrane"/>
    <property type="evidence" value="ECO:0007669"/>
    <property type="project" value="TreeGrafter"/>
</dbReference>
<keyword evidence="7" id="KW-1185">Reference proteome</keyword>
<keyword evidence="2 5" id="KW-0812">Transmembrane</keyword>
<evidence type="ECO:0000313" key="7">
    <source>
        <dbReference type="Proteomes" id="UP000800036"/>
    </source>
</evidence>
<evidence type="ECO:0000256" key="5">
    <source>
        <dbReference type="SAM" id="Phobius"/>
    </source>
</evidence>
<dbReference type="EMBL" id="ML976658">
    <property type="protein sequence ID" value="KAF1979166.1"/>
    <property type="molecule type" value="Genomic_DNA"/>
</dbReference>
<feature type="transmembrane region" description="Helical" evidence="5">
    <location>
        <begin position="294"/>
        <end position="312"/>
    </location>
</feature>
<dbReference type="OrthoDB" id="10021397at2759"/>
<comment type="subcellular location">
    <subcellularLocation>
        <location evidence="1">Membrane</location>
        <topology evidence="1">Multi-pass membrane protein</topology>
    </subcellularLocation>
</comment>
<dbReference type="PANTHER" id="PTHR23501">
    <property type="entry name" value="MAJOR FACILITATOR SUPERFAMILY"/>
    <property type="match status" value="1"/>
</dbReference>
<feature type="transmembrane region" description="Helical" evidence="5">
    <location>
        <begin position="24"/>
        <end position="43"/>
    </location>
</feature>
<dbReference type="InterPro" id="IPR011701">
    <property type="entry name" value="MFS"/>
</dbReference>
<dbReference type="InterPro" id="IPR036259">
    <property type="entry name" value="MFS_trans_sf"/>
</dbReference>
<accession>A0A6A5VWA5</accession>
<keyword evidence="3 5" id="KW-1133">Transmembrane helix</keyword>
<feature type="transmembrane region" description="Helical" evidence="5">
    <location>
        <begin position="128"/>
        <end position="149"/>
    </location>
</feature>
<dbReference type="SUPFAM" id="SSF103473">
    <property type="entry name" value="MFS general substrate transporter"/>
    <property type="match status" value="1"/>
</dbReference>
<feature type="transmembrane region" description="Helical" evidence="5">
    <location>
        <begin position="228"/>
        <end position="245"/>
    </location>
</feature>
<feature type="non-terminal residue" evidence="6">
    <location>
        <position position="1"/>
    </location>
</feature>
<feature type="transmembrane region" description="Helical" evidence="5">
    <location>
        <begin position="49"/>
        <end position="74"/>
    </location>
</feature>
<organism evidence="6 7">
    <name type="scientific">Bimuria novae-zelandiae CBS 107.79</name>
    <dbReference type="NCBI Taxonomy" id="1447943"/>
    <lineage>
        <taxon>Eukaryota</taxon>
        <taxon>Fungi</taxon>
        <taxon>Dikarya</taxon>
        <taxon>Ascomycota</taxon>
        <taxon>Pezizomycotina</taxon>
        <taxon>Dothideomycetes</taxon>
        <taxon>Pleosporomycetidae</taxon>
        <taxon>Pleosporales</taxon>
        <taxon>Massarineae</taxon>
        <taxon>Didymosphaeriaceae</taxon>
        <taxon>Bimuria</taxon>
    </lineage>
</organism>
<feature type="transmembrane region" description="Helical" evidence="5">
    <location>
        <begin position="185"/>
        <end position="207"/>
    </location>
</feature>
<reference evidence="6" key="1">
    <citation type="journal article" date="2020" name="Stud. Mycol.">
        <title>101 Dothideomycetes genomes: a test case for predicting lifestyles and emergence of pathogens.</title>
        <authorList>
            <person name="Haridas S."/>
            <person name="Albert R."/>
            <person name="Binder M."/>
            <person name="Bloem J."/>
            <person name="Labutti K."/>
            <person name="Salamov A."/>
            <person name="Andreopoulos B."/>
            <person name="Baker S."/>
            <person name="Barry K."/>
            <person name="Bills G."/>
            <person name="Bluhm B."/>
            <person name="Cannon C."/>
            <person name="Castanera R."/>
            <person name="Culley D."/>
            <person name="Daum C."/>
            <person name="Ezra D."/>
            <person name="Gonzalez J."/>
            <person name="Henrissat B."/>
            <person name="Kuo A."/>
            <person name="Liang C."/>
            <person name="Lipzen A."/>
            <person name="Lutzoni F."/>
            <person name="Magnuson J."/>
            <person name="Mondo S."/>
            <person name="Nolan M."/>
            <person name="Ohm R."/>
            <person name="Pangilinan J."/>
            <person name="Park H.-J."/>
            <person name="Ramirez L."/>
            <person name="Alfaro M."/>
            <person name="Sun H."/>
            <person name="Tritt A."/>
            <person name="Yoshinaga Y."/>
            <person name="Zwiers L.-H."/>
            <person name="Turgeon B."/>
            <person name="Goodwin S."/>
            <person name="Spatafora J."/>
            <person name="Crous P."/>
            <person name="Grigoriev I."/>
        </authorList>
    </citation>
    <scope>NUCLEOTIDE SEQUENCE</scope>
    <source>
        <strain evidence="6">CBS 107.79</strain>
    </source>
</reference>
<protein>
    <submittedName>
        <fullName evidence="6">MFS general substrate transporter</fullName>
    </submittedName>
</protein>
<name>A0A6A5VWA5_9PLEO</name>
<proteinExistence type="predicted"/>
<dbReference type="Pfam" id="PF07690">
    <property type="entry name" value="MFS_1"/>
    <property type="match status" value="1"/>
</dbReference>
<dbReference type="Gene3D" id="1.20.1250.20">
    <property type="entry name" value="MFS general substrate transporter like domains"/>
    <property type="match status" value="1"/>
</dbReference>
<dbReference type="AlphaFoldDB" id="A0A6A5VWA5"/>
<dbReference type="Proteomes" id="UP000800036">
    <property type="component" value="Unassembled WGS sequence"/>
</dbReference>
<feature type="transmembrane region" description="Helical" evidence="5">
    <location>
        <begin position="161"/>
        <end position="179"/>
    </location>
</feature>
<feature type="transmembrane region" description="Helical" evidence="5">
    <location>
        <begin position="86"/>
        <end position="108"/>
    </location>
</feature>
<evidence type="ECO:0000256" key="2">
    <source>
        <dbReference type="ARBA" id="ARBA00022692"/>
    </source>
</evidence>
<gene>
    <name evidence="6" type="ORF">BU23DRAFT_447837</name>
</gene>
<evidence type="ECO:0000256" key="4">
    <source>
        <dbReference type="ARBA" id="ARBA00023136"/>
    </source>
</evidence>
<dbReference type="PANTHER" id="PTHR23501:SF78">
    <property type="entry name" value="MAJOR FACILITATOR SUPERFAMILY (MFS) PROFILE DOMAIN-CONTAINING PROTEIN-RELATED"/>
    <property type="match status" value="1"/>
</dbReference>
<keyword evidence="4 5" id="KW-0472">Membrane</keyword>
<sequence>VCYFTLPVPKVTTKPDYRALCKKIDYWGIAAGSAAIVLIFIPVSGGSSYFAWDSTMVISMLVIGGCCVLAFLFVEYRVALLPMMPLSIFTSAPICVMLSQNFLFGVVYYSQLYYFPLFFQNARGMSPILSAALVLPIPCAQMTASILSSQYISRRERYGEVIWSGFFLWTLGIGLTCIFDRSTFIAVIVIILVLQGIGVEFVFQPTLVALQAHSTKTQRAVVMSNRNFLRSISGAVGLAISAAVLQNSLKKALPAEFASFALSSYSTPDFNTLGASPAQRQEILQAYAHASRTVFIMNVPFIGLCLLGCLLIKDRGLQRPNEVPEPVVSENSQAEQ</sequence>
<evidence type="ECO:0000256" key="3">
    <source>
        <dbReference type="ARBA" id="ARBA00022989"/>
    </source>
</evidence>
<dbReference type="GO" id="GO:0022857">
    <property type="term" value="F:transmembrane transporter activity"/>
    <property type="evidence" value="ECO:0007669"/>
    <property type="project" value="InterPro"/>
</dbReference>